<name>A0A4Z2IYM4_9TELE</name>
<comment type="caution">
    <text evidence="2">The sequence shown here is derived from an EMBL/GenBank/DDBJ whole genome shotgun (WGS) entry which is preliminary data.</text>
</comment>
<feature type="compositionally biased region" description="Polar residues" evidence="1">
    <location>
        <begin position="105"/>
        <end position="118"/>
    </location>
</feature>
<evidence type="ECO:0000313" key="2">
    <source>
        <dbReference type="EMBL" id="TNN82986.1"/>
    </source>
</evidence>
<proteinExistence type="predicted"/>
<dbReference type="AlphaFoldDB" id="A0A4Z2IYM4"/>
<feature type="region of interest" description="Disordered" evidence="1">
    <location>
        <begin position="1"/>
        <end position="39"/>
    </location>
</feature>
<feature type="compositionally biased region" description="Basic and acidic residues" evidence="1">
    <location>
        <begin position="79"/>
        <end position="97"/>
    </location>
</feature>
<dbReference type="Proteomes" id="UP000314294">
    <property type="component" value="Unassembled WGS sequence"/>
</dbReference>
<evidence type="ECO:0000313" key="3">
    <source>
        <dbReference type="Proteomes" id="UP000314294"/>
    </source>
</evidence>
<gene>
    <name evidence="2" type="ORF">EYF80_006593</name>
</gene>
<feature type="compositionally biased region" description="Basic and acidic residues" evidence="1">
    <location>
        <begin position="19"/>
        <end position="37"/>
    </location>
</feature>
<dbReference type="EMBL" id="SRLO01000035">
    <property type="protein sequence ID" value="TNN82986.1"/>
    <property type="molecule type" value="Genomic_DNA"/>
</dbReference>
<keyword evidence="3" id="KW-1185">Reference proteome</keyword>
<evidence type="ECO:0000256" key="1">
    <source>
        <dbReference type="SAM" id="MobiDB-lite"/>
    </source>
</evidence>
<feature type="region of interest" description="Disordered" evidence="1">
    <location>
        <begin position="76"/>
        <end position="118"/>
    </location>
</feature>
<organism evidence="2 3">
    <name type="scientific">Liparis tanakae</name>
    <name type="common">Tanaka's snailfish</name>
    <dbReference type="NCBI Taxonomy" id="230148"/>
    <lineage>
        <taxon>Eukaryota</taxon>
        <taxon>Metazoa</taxon>
        <taxon>Chordata</taxon>
        <taxon>Craniata</taxon>
        <taxon>Vertebrata</taxon>
        <taxon>Euteleostomi</taxon>
        <taxon>Actinopterygii</taxon>
        <taxon>Neopterygii</taxon>
        <taxon>Teleostei</taxon>
        <taxon>Neoteleostei</taxon>
        <taxon>Acanthomorphata</taxon>
        <taxon>Eupercaria</taxon>
        <taxon>Perciformes</taxon>
        <taxon>Cottioidei</taxon>
        <taxon>Cottales</taxon>
        <taxon>Liparidae</taxon>
        <taxon>Liparis</taxon>
    </lineage>
</organism>
<accession>A0A4Z2IYM4</accession>
<sequence>MSLQTPVKGAGGHASKSGNPHDHDVAPRAATKEKEKGGAASWRRFKEFYIIPSQCHPDGRSGAWWSWHTHHPYAGLLRQRTEPPGRPEPGRRLRSPDPRLVWSAARSQTDGSRATEQSRLTRLPELSAWRVVAAVSPGGVRVAHQEAQLSEVTLQDIR</sequence>
<reference evidence="2 3" key="1">
    <citation type="submission" date="2019-03" db="EMBL/GenBank/DDBJ databases">
        <title>First draft genome of Liparis tanakae, snailfish: a comprehensive survey of snailfish specific genes.</title>
        <authorList>
            <person name="Kim W."/>
            <person name="Song I."/>
            <person name="Jeong J.-H."/>
            <person name="Kim D."/>
            <person name="Kim S."/>
            <person name="Ryu S."/>
            <person name="Song J.Y."/>
            <person name="Lee S.K."/>
        </authorList>
    </citation>
    <scope>NUCLEOTIDE SEQUENCE [LARGE SCALE GENOMIC DNA]</scope>
    <source>
        <tissue evidence="2">Muscle</tissue>
    </source>
</reference>
<protein>
    <submittedName>
        <fullName evidence="2">Uncharacterized protein</fullName>
    </submittedName>
</protein>